<dbReference type="EMBL" id="ADVG01000003">
    <property type="protein sequence ID" value="EFH84820.1"/>
    <property type="molecule type" value="Genomic_DNA"/>
</dbReference>
<feature type="region of interest" description="Disordered" evidence="1">
    <location>
        <begin position="221"/>
        <end position="241"/>
    </location>
</feature>
<name>D6TX87_KTERA</name>
<dbReference type="InParanoid" id="D6TX87"/>
<keyword evidence="3" id="KW-1185">Reference proteome</keyword>
<proteinExistence type="predicted"/>
<evidence type="ECO:0008006" key="4">
    <source>
        <dbReference type="Google" id="ProtNLM"/>
    </source>
</evidence>
<comment type="caution">
    <text evidence="2">The sequence shown here is derived from an EMBL/GenBank/DDBJ whole genome shotgun (WGS) entry which is preliminary data.</text>
</comment>
<dbReference type="RefSeq" id="WP_007916618.1">
    <property type="nucleotide sequence ID" value="NZ_ADVG01000003.1"/>
</dbReference>
<evidence type="ECO:0000313" key="3">
    <source>
        <dbReference type="Proteomes" id="UP000004508"/>
    </source>
</evidence>
<sequence>MVAWMGLAIMVKTRLWLAGTVSLTRDRVLADRILQQVRRCAEPLKALLVLTDGWAAYPGSIKRAFREKVKDTPGRGRARLCLWPDLHIGTVIKRTQKKRVVEVTRTMSHGSQEEAERLLQQSQGGSVLNTAFIERLNATMRQRLATLTRKCRQGARRLRPLETGMYLLGTTYNLCWPHHELCKLTHEGRVCTPAMAAGLTDHIWSVSELLHYKVAPTPWVEPKRRGRQKKDAQTPVLARKQPSNRALVRLRKGVLCSATG</sequence>
<evidence type="ECO:0000313" key="2">
    <source>
        <dbReference type="EMBL" id="EFH84820.1"/>
    </source>
</evidence>
<evidence type="ECO:0000256" key="1">
    <source>
        <dbReference type="SAM" id="MobiDB-lite"/>
    </source>
</evidence>
<dbReference type="Proteomes" id="UP000004508">
    <property type="component" value="Unassembled WGS sequence"/>
</dbReference>
<reference evidence="2 3" key="1">
    <citation type="journal article" date="2011" name="Stand. Genomic Sci.">
        <title>Non-contiguous finished genome sequence and contextual data of the filamentous soil bacterium Ktedonobacter racemifer type strain (SOSP1-21).</title>
        <authorList>
            <person name="Chang Y.J."/>
            <person name="Land M."/>
            <person name="Hauser L."/>
            <person name="Chertkov O."/>
            <person name="Del Rio T.G."/>
            <person name="Nolan M."/>
            <person name="Copeland A."/>
            <person name="Tice H."/>
            <person name="Cheng J.F."/>
            <person name="Lucas S."/>
            <person name="Han C."/>
            <person name="Goodwin L."/>
            <person name="Pitluck S."/>
            <person name="Ivanova N."/>
            <person name="Ovchinikova G."/>
            <person name="Pati A."/>
            <person name="Chen A."/>
            <person name="Palaniappan K."/>
            <person name="Mavromatis K."/>
            <person name="Liolios K."/>
            <person name="Brettin T."/>
            <person name="Fiebig A."/>
            <person name="Rohde M."/>
            <person name="Abt B."/>
            <person name="Goker M."/>
            <person name="Detter J.C."/>
            <person name="Woyke T."/>
            <person name="Bristow J."/>
            <person name="Eisen J.A."/>
            <person name="Markowitz V."/>
            <person name="Hugenholtz P."/>
            <person name="Kyrpides N.C."/>
            <person name="Klenk H.P."/>
            <person name="Lapidus A."/>
        </authorList>
    </citation>
    <scope>NUCLEOTIDE SEQUENCE [LARGE SCALE GENOMIC DNA]</scope>
    <source>
        <strain evidence="3">DSM 44963</strain>
    </source>
</reference>
<dbReference type="AlphaFoldDB" id="D6TX87"/>
<gene>
    <name evidence="2" type="ORF">Krac_5930</name>
</gene>
<organism evidence="2 3">
    <name type="scientific">Ktedonobacter racemifer DSM 44963</name>
    <dbReference type="NCBI Taxonomy" id="485913"/>
    <lineage>
        <taxon>Bacteria</taxon>
        <taxon>Bacillati</taxon>
        <taxon>Chloroflexota</taxon>
        <taxon>Ktedonobacteria</taxon>
        <taxon>Ktedonobacterales</taxon>
        <taxon>Ktedonobacteraceae</taxon>
        <taxon>Ktedonobacter</taxon>
    </lineage>
</organism>
<protein>
    <recommendedName>
        <fullName evidence="4">IS1 transposase</fullName>
    </recommendedName>
</protein>
<dbReference type="eggNOG" id="COG3677">
    <property type="taxonomic scope" value="Bacteria"/>
</dbReference>
<accession>D6TX87</accession>